<protein>
    <submittedName>
        <fullName evidence="2">Membrane protein-like protein</fullName>
    </submittedName>
</protein>
<reference evidence="2 3" key="1">
    <citation type="submission" date="2007-07" db="EMBL/GenBank/DDBJ databases">
        <title>Complete sequence of chromosome of Xanthobacter autotrophicus Py2.</title>
        <authorList>
            <consortium name="US DOE Joint Genome Institute"/>
            <person name="Copeland A."/>
            <person name="Lucas S."/>
            <person name="Lapidus A."/>
            <person name="Barry K."/>
            <person name="Glavina del Rio T."/>
            <person name="Hammon N."/>
            <person name="Israni S."/>
            <person name="Dalin E."/>
            <person name="Tice H."/>
            <person name="Pitluck S."/>
            <person name="Sims D."/>
            <person name="Brettin T."/>
            <person name="Bruce D."/>
            <person name="Detter J.C."/>
            <person name="Han C."/>
            <person name="Tapia R."/>
            <person name="Brainard J."/>
            <person name="Schmutz J."/>
            <person name="Larimer F."/>
            <person name="Land M."/>
            <person name="Hauser L."/>
            <person name="Kyrpides N."/>
            <person name="Kim E."/>
            <person name="Ensigns S.A."/>
            <person name="Richardson P."/>
        </authorList>
    </citation>
    <scope>NUCLEOTIDE SEQUENCE [LARGE SCALE GENOMIC DNA]</scope>
    <source>
        <strain evidence="3">ATCC BAA-1158 / Py2</strain>
    </source>
</reference>
<feature type="transmembrane region" description="Helical" evidence="1">
    <location>
        <begin position="152"/>
        <end position="170"/>
    </location>
</feature>
<feature type="transmembrane region" description="Helical" evidence="1">
    <location>
        <begin position="78"/>
        <end position="98"/>
    </location>
</feature>
<dbReference type="AlphaFoldDB" id="A7IGV0"/>
<accession>A7IGV0</accession>
<dbReference type="OrthoDB" id="8775303at2"/>
<dbReference type="KEGG" id="xau:Xaut_1999"/>
<keyword evidence="1" id="KW-1133">Transmembrane helix</keyword>
<dbReference type="HOGENOM" id="CLU_1175061_0_0_5"/>
<dbReference type="InterPro" id="IPR010640">
    <property type="entry name" value="Low_temperature_requirement_A"/>
</dbReference>
<dbReference type="eggNOG" id="COG4292">
    <property type="taxonomic scope" value="Bacteria"/>
</dbReference>
<keyword evidence="1" id="KW-0812">Transmembrane</keyword>
<evidence type="ECO:0000313" key="2">
    <source>
        <dbReference type="EMBL" id="ABS67243.1"/>
    </source>
</evidence>
<proteinExistence type="predicted"/>
<name>A7IGV0_XANP2</name>
<evidence type="ECO:0000256" key="1">
    <source>
        <dbReference type="SAM" id="Phobius"/>
    </source>
</evidence>
<dbReference type="EMBL" id="CP000781">
    <property type="protein sequence ID" value="ABS67243.1"/>
    <property type="molecule type" value="Genomic_DNA"/>
</dbReference>
<keyword evidence="3" id="KW-1185">Reference proteome</keyword>
<feature type="transmembrane region" description="Helical" evidence="1">
    <location>
        <begin position="206"/>
        <end position="227"/>
    </location>
</feature>
<gene>
    <name evidence="2" type="ordered locus">Xaut_1999</name>
</gene>
<dbReference type="Proteomes" id="UP000002417">
    <property type="component" value="Chromosome"/>
</dbReference>
<dbReference type="STRING" id="78245.Xaut_1999"/>
<keyword evidence="1" id="KW-0472">Membrane</keyword>
<sequence length="236" mass="25569">MRMIAIHAQTERKRLDRSVRCAEKRRPWARKQRLRGLIRPDPAVCATAGAACGRKSLSSARIQALFTSNDTPLGECRLNVTAFVTAFLGTVAMWWIYFDTGSERASARFAHVEDSGHVARLTYTYIHQIIVIGIVGCAVSDELILAHPDGHLSTAAAFAILGGPALYVLGCGLFKYPLLRRFPLSHLVGLGLLALLIPFSSLFSPLGLAAAGTGALLVVAGWEVVALRHITPRRAD</sequence>
<feature type="transmembrane region" description="Helical" evidence="1">
    <location>
        <begin position="182"/>
        <end position="200"/>
    </location>
</feature>
<evidence type="ECO:0000313" key="3">
    <source>
        <dbReference type="Proteomes" id="UP000002417"/>
    </source>
</evidence>
<dbReference type="Pfam" id="PF06772">
    <property type="entry name" value="LtrA"/>
    <property type="match status" value="1"/>
</dbReference>
<organism evidence="2 3">
    <name type="scientific">Xanthobacter autotrophicus (strain ATCC BAA-1158 / Py2)</name>
    <dbReference type="NCBI Taxonomy" id="78245"/>
    <lineage>
        <taxon>Bacteria</taxon>
        <taxon>Pseudomonadati</taxon>
        <taxon>Pseudomonadota</taxon>
        <taxon>Alphaproteobacteria</taxon>
        <taxon>Hyphomicrobiales</taxon>
        <taxon>Xanthobacteraceae</taxon>
        <taxon>Xanthobacter</taxon>
    </lineage>
</organism>